<keyword evidence="2" id="KW-0648">Protein biosynthesis</keyword>
<dbReference type="InterPro" id="IPR023635">
    <property type="entry name" value="Peptide_deformylase"/>
</dbReference>
<feature type="binding site" evidence="2">
    <location>
        <position position="147"/>
    </location>
    <ligand>
        <name>Fe cation</name>
        <dbReference type="ChEBI" id="CHEBI:24875"/>
    </ligand>
</feature>
<name>A0A1F6LNA8_9BACT</name>
<organism evidence="3 4">
    <name type="scientific">Candidatus Magasanikbacteria bacterium RIFCSPHIGHO2_01_FULL_50_8</name>
    <dbReference type="NCBI Taxonomy" id="1798674"/>
    <lineage>
        <taxon>Bacteria</taxon>
        <taxon>Candidatus Magasanikiibacteriota</taxon>
    </lineage>
</organism>
<keyword evidence="2" id="KW-0479">Metal-binding</keyword>
<sequence length="176" mass="19335">MPQQLPLVIVPATNLRQPSRLIQTDEFADSNFIKLVADMMHTMHTDDGIGLAAPQIGHNIRLITIGADAFSGSAALPFSTDADLALINPEIETYSWKTAVDEEGCLSVPGYAGSVERHVTISVKALTRDGAAITFTAHDYFARVLQHEIDHLNGVLYIDRAKEVWKLDRVSSSRHL</sequence>
<comment type="caution">
    <text evidence="3">The sequence shown here is derived from an EMBL/GenBank/DDBJ whole genome shotgun (WGS) entry which is preliminary data.</text>
</comment>
<keyword evidence="2" id="KW-0408">Iron</keyword>
<dbReference type="EC" id="3.5.1.88" evidence="2"/>
<evidence type="ECO:0000313" key="3">
    <source>
        <dbReference type="EMBL" id="OGH60868.1"/>
    </source>
</evidence>
<feature type="active site" evidence="2">
    <location>
        <position position="148"/>
    </location>
</feature>
<dbReference type="PIRSF" id="PIRSF004749">
    <property type="entry name" value="Pep_def"/>
    <property type="match status" value="1"/>
</dbReference>
<dbReference type="GO" id="GO:0046872">
    <property type="term" value="F:metal ion binding"/>
    <property type="evidence" value="ECO:0007669"/>
    <property type="project" value="UniProtKB-KW"/>
</dbReference>
<dbReference type="PANTHER" id="PTHR10458">
    <property type="entry name" value="PEPTIDE DEFORMYLASE"/>
    <property type="match status" value="1"/>
</dbReference>
<dbReference type="PANTHER" id="PTHR10458:SF22">
    <property type="entry name" value="PEPTIDE DEFORMYLASE"/>
    <property type="match status" value="1"/>
</dbReference>
<dbReference type="NCBIfam" id="NF001159">
    <property type="entry name" value="PRK00150.1-3"/>
    <property type="match status" value="1"/>
</dbReference>
<dbReference type="GO" id="GO:0006412">
    <property type="term" value="P:translation"/>
    <property type="evidence" value="ECO:0007669"/>
    <property type="project" value="UniProtKB-UniRule"/>
</dbReference>
<dbReference type="Proteomes" id="UP000176329">
    <property type="component" value="Unassembled WGS sequence"/>
</dbReference>
<reference evidence="3 4" key="1">
    <citation type="journal article" date="2016" name="Nat. Commun.">
        <title>Thousands of microbial genomes shed light on interconnected biogeochemical processes in an aquifer system.</title>
        <authorList>
            <person name="Anantharaman K."/>
            <person name="Brown C.T."/>
            <person name="Hug L.A."/>
            <person name="Sharon I."/>
            <person name="Castelle C.J."/>
            <person name="Probst A.J."/>
            <person name="Thomas B.C."/>
            <person name="Singh A."/>
            <person name="Wilkins M.J."/>
            <person name="Karaoz U."/>
            <person name="Brodie E.L."/>
            <person name="Williams K.H."/>
            <person name="Hubbard S.S."/>
            <person name="Banfield J.F."/>
        </authorList>
    </citation>
    <scope>NUCLEOTIDE SEQUENCE [LARGE SCALE GENOMIC DNA]</scope>
</reference>
<proteinExistence type="inferred from homology"/>
<dbReference type="Gene3D" id="3.90.45.10">
    <property type="entry name" value="Peptide deformylase"/>
    <property type="match status" value="1"/>
</dbReference>
<dbReference type="Pfam" id="PF01327">
    <property type="entry name" value="Pep_deformylase"/>
    <property type="match status" value="1"/>
</dbReference>
<evidence type="ECO:0000256" key="2">
    <source>
        <dbReference type="HAMAP-Rule" id="MF_00163"/>
    </source>
</evidence>
<evidence type="ECO:0000256" key="1">
    <source>
        <dbReference type="ARBA" id="ARBA00010759"/>
    </source>
</evidence>
<feature type="binding site" evidence="2">
    <location>
        <position position="151"/>
    </location>
    <ligand>
        <name>Fe cation</name>
        <dbReference type="ChEBI" id="CHEBI:24875"/>
    </ligand>
</feature>
<accession>A0A1F6LNA8</accession>
<dbReference type="CDD" id="cd00487">
    <property type="entry name" value="Pep_deformylase"/>
    <property type="match status" value="1"/>
</dbReference>
<dbReference type="InterPro" id="IPR036821">
    <property type="entry name" value="Peptide_deformylase_sf"/>
</dbReference>
<dbReference type="AlphaFoldDB" id="A0A1F6LNA8"/>
<keyword evidence="2" id="KW-0378">Hydrolase</keyword>
<dbReference type="PRINTS" id="PR01576">
    <property type="entry name" value="PDEFORMYLASE"/>
</dbReference>
<feature type="binding site" evidence="2">
    <location>
        <position position="105"/>
    </location>
    <ligand>
        <name>Fe cation</name>
        <dbReference type="ChEBI" id="CHEBI:24875"/>
    </ligand>
</feature>
<comment type="similarity">
    <text evidence="1 2">Belongs to the polypeptide deformylase family.</text>
</comment>
<dbReference type="HAMAP" id="MF_00163">
    <property type="entry name" value="Pep_deformylase"/>
    <property type="match status" value="1"/>
</dbReference>
<comment type="function">
    <text evidence="2">Removes the formyl group from the N-terminal Met of newly synthesized proteins. Requires at least a dipeptide for an efficient rate of reaction. N-terminal L-methionine is a prerequisite for activity but the enzyme has broad specificity at other positions.</text>
</comment>
<comment type="catalytic activity">
    <reaction evidence="2">
        <text>N-terminal N-formyl-L-methionyl-[peptide] + H2O = N-terminal L-methionyl-[peptide] + formate</text>
        <dbReference type="Rhea" id="RHEA:24420"/>
        <dbReference type="Rhea" id="RHEA-COMP:10639"/>
        <dbReference type="Rhea" id="RHEA-COMP:10640"/>
        <dbReference type="ChEBI" id="CHEBI:15377"/>
        <dbReference type="ChEBI" id="CHEBI:15740"/>
        <dbReference type="ChEBI" id="CHEBI:49298"/>
        <dbReference type="ChEBI" id="CHEBI:64731"/>
        <dbReference type="EC" id="3.5.1.88"/>
    </reaction>
</comment>
<evidence type="ECO:0000313" key="4">
    <source>
        <dbReference type="Proteomes" id="UP000176329"/>
    </source>
</evidence>
<gene>
    <name evidence="2" type="primary">def</name>
    <name evidence="3" type="ORF">A2848_00700</name>
</gene>
<comment type="cofactor">
    <cofactor evidence="2">
        <name>Fe(2+)</name>
        <dbReference type="ChEBI" id="CHEBI:29033"/>
    </cofactor>
    <text evidence="2">Binds 1 Fe(2+) ion.</text>
</comment>
<dbReference type="NCBIfam" id="TIGR00079">
    <property type="entry name" value="pept_deformyl"/>
    <property type="match status" value="1"/>
</dbReference>
<dbReference type="EMBL" id="MFPV01000050">
    <property type="protein sequence ID" value="OGH60868.1"/>
    <property type="molecule type" value="Genomic_DNA"/>
</dbReference>
<dbReference type="GO" id="GO:0042586">
    <property type="term" value="F:peptide deformylase activity"/>
    <property type="evidence" value="ECO:0007669"/>
    <property type="project" value="UniProtKB-UniRule"/>
</dbReference>
<protein>
    <recommendedName>
        <fullName evidence="2">Peptide deformylase</fullName>
        <shortName evidence="2">PDF</shortName>
        <ecNumber evidence="2">3.5.1.88</ecNumber>
    </recommendedName>
    <alternativeName>
        <fullName evidence="2">Polypeptide deformylase</fullName>
    </alternativeName>
</protein>
<dbReference type="SUPFAM" id="SSF56420">
    <property type="entry name" value="Peptide deformylase"/>
    <property type="match status" value="1"/>
</dbReference>